<dbReference type="EMBL" id="JACSQJ010000002">
    <property type="protein sequence ID" value="MBD7987320.1"/>
    <property type="molecule type" value="Genomic_DNA"/>
</dbReference>
<comment type="caution">
    <text evidence="8">The sequence shown here is derived from an EMBL/GenBank/DDBJ whole genome shotgun (WGS) entry which is preliminary data.</text>
</comment>
<gene>
    <name evidence="8" type="ORF">H9645_04690</name>
</gene>
<proteinExistence type="predicted"/>
<keyword evidence="3 6" id="KW-0812">Transmembrane</keyword>
<feature type="signal peptide" evidence="7">
    <location>
        <begin position="1"/>
        <end position="22"/>
    </location>
</feature>
<evidence type="ECO:0000256" key="4">
    <source>
        <dbReference type="ARBA" id="ARBA00022989"/>
    </source>
</evidence>
<name>A0ABR8UH14_9GAMM</name>
<keyword evidence="2" id="KW-1003">Cell membrane</keyword>
<reference evidence="8 9" key="1">
    <citation type="submission" date="2020-08" db="EMBL/GenBank/DDBJ databases">
        <title>A Genomic Blueprint of the Chicken Gut Microbiome.</title>
        <authorList>
            <person name="Gilroy R."/>
            <person name="Ravi A."/>
            <person name="Getino M."/>
            <person name="Pursley I."/>
            <person name="Horton D.L."/>
            <person name="Alikhan N.-F."/>
            <person name="Baker D."/>
            <person name="Gharbi K."/>
            <person name="Hall N."/>
            <person name="Watson M."/>
            <person name="Adriaenssens E.M."/>
            <person name="Foster-Nyarko E."/>
            <person name="Jarju S."/>
            <person name="Secka A."/>
            <person name="Antonio M."/>
            <person name="Oren A."/>
            <person name="Chaudhuri R."/>
            <person name="La Ragione R.M."/>
            <person name="Hildebrand F."/>
            <person name="Pallen M.J."/>
        </authorList>
    </citation>
    <scope>NUCLEOTIDE SEQUENCE [LARGE SCALE GENOMIC DNA]</scope>
    <source>
        <strain evidence="8 9">Sa2BVA3</strain>
    </source>
</reference>
<dbReference type="InterPro" id="IPR022781">
    <property type="entry name" value="Flagellar_biosynth_FliO"/>
</dbReference>
<keyword evidence="7" id="KW-0732">Signal</keyword>
<evidence type="ECO:0000313" key="8">
    <source>
        <dbReference type="EMBL" id="MBD7987320.1"/>
    </source>
</evidence>
<keyword evidence="9" id="KW-1185">Reference proteome</keyword>
<protein>
    <submittedName>
        <fullName evidence="8">Flagellar biosynthetic protein FliO</fullName>
    </submittedName>
</protein>
<accession>A0ABR8UH14</accession>
<keyword evidence="4 6" id="KW-1133">Transmembrane helix</keyword>
<evidence type="ECO:0000256" key="2">
    <source>
        <dbReference type="ARBA" id="ARBA00022475"/>
    </source>
</evidence>
<keyword evidence="8" id="KW-0966">Cell projection</keyword>
<keyword evidence="5 6" id="KW-0472">Membrane</keyword>
<evidence type="ECO:0000256" key="6">
    <source>
        <dbReference type="SAM" id="Phobius"/>
    </source>
</evidence>
<evidence type="ECO:0000256" key="1">
    <source>
        <dbReference type="ARBA" id="ARBA00004236"/>
    </source>
</evidence>
<organism evidence="8 9">
    <name type="scientific">Luteimonas colneyensis</name>
    <dbReference type="NCBI Taxonomy" id="2762230"/>
    <lineage>
        <taxon>Bacteria</taxon>
        <taxon>Pseudomonadati</taxon>
        <taxon>Pseudomonadota</taxon>
        <taxon>Gammaproteobacteria</taxon>
        <taxon>Lysobacterales</taxon>
        <taxon>Lysobacteraceae</taxon>
        <taxon>Luteimonas</taxon>
    </lineage>
</organism>
<dbReference type="Pfam" id="PF04347">
    <property type="entry name" value="FliO"/>
    <property type="match status" value="1"/>
</dbReference>
<evidence type="ECO:0000256" key="5">
    <source>
        <dbReference type="ARBA" id="ARBA00023136"/>
    </source>
</evidence>
<evidence type="ECO:0000313" key="9">
    <source>
        <dbReference type="Proteomes" id="UP000647183"/>
    </source>
</evidence>
<keyword evidence="8" id="KW-0969">Cilium</keyword>
<dbReference type="Proteomes" id="UP000647183">
    <property type="component" value="Unassembled WGS sequence"/>
</dbReference>
<sequence>MSKQTLTAITAILSLASGTAMSAEAVSDAPATSSVAGELLAILLPLAFIIAGLLVVLRLVRRRYKLTGADAPLSILQILPLGPRERLVLVKSRSGRVFTIGVGAQSVNFVTDLDADDLVTTGKPEVEAS</sequence>
<evidence type="ECO:0000256" key="7">
    <source>
        <dbReference type="SAM" id="SignalP"/>
    </source>
</evidence>
<comment type="subcellular location">
    <subcellularLocation>
        <location evidence="1">Cell membrane</location>
    </subcellularLocation>
</comment>
<feature type="chain" id="PRO_5046108502" evidence="7">
    <location>
        <begin position="23"/>
        <end position="129"/>
    </location>
</feature>
<dbReference type="RefSeq" id="WP_191728583.1">
    <property type="nucleotide sequence ID" value="NZ_JACSQJ010000002.1"/>
</dbReference>
<keyword evidence="8" id="KW-0282">Flagellum</keyword>
<evidence type="ECO:0000256" key="3">
    <source>
        <dbReference type="ARBA" id="ARBA00022692"/>
    </source>
</evidence>
<feature type="transmembrane region" description="Helical" evidence="6">
    <location>
        <begin position="35"/>
        <end position="57"/>
    </location>
</feature>